<accession>A0AAD5MNC7</accession>
<evidence type="ECO:0000256" key="8">
    <source>
        <dbReference type="ARBA" id="ARBA00022801"/>
    </source>
</evidence>
<proteinExistence type="inferred from homology"/>
<gene>
    <name evidence="14" type="ORF">KIN20_021053</name>
</gene>
<keyword evidence="11" id="KW-0472">Membrane</keyword>
<keyword evidence="10" id="KW-0496">Mitochondrion</keyword>
<evidence type="ECO:0000256" key="5">
    <source>
        <dbReference type="ARBA" id="ARBA00022670"/>
    </source>
</evidence>
<feature type="active site" evidence="12">
    <location>
        <position position="89"/>
    </location>
</feature>
<evidence type="ECO:0000256" key="9">
    <source>
        <dbReference type="ARBA" id="ARBA00022989"/>
    </source>
</evidence>
<keyword evidence="15" id="KW-1185">Reference proteome</keyword>
<dbReference type="EMBL" id="JAHQIW010004259">
    <property type="protein sequence ID" value="KAJ1361725.1"/>
    <property type="molecule type" value="Genomic_DNA"/>
</dbReference>
<dbReference type="PANTHER" id="PTHR46041">
    <property type="entry name" value="MITOCHONDRIAL INNER MEMBRANE PROTEASE SUBUNIT 2"/>
    <property type="match status" value="1"/>
</dbReference>
<evidence type="ECO:0000256" key="11">
    <source>
        <dbReference type="ARBA" id="ARBA00023136"/>
    </source>
</evidence>
<feature type="domain" description="Peptidase S26" evidence="13">
    <location>
        <begin position="60"/>
        <end position="150"/>
    </location>
</feature>
<keyword evidence="6" id="KW-0812">Transmembrane</keyword>
<dbReference type="PANTHER" id="PTHR46041:SF2">
    <property type="entry name" value="MITOCHONDRIAL INNER MEMBRANE PROTEASE SUBUNIT 2"/>
    <property type="match status" value="1"/>
</dbReference>
<comment type="caution">
    <text evidence="14">The sequence shown here is derived from an EMBL/GenBank/DDBJ whole genome shotgun (WGS) entry which is preliminary data.</text>
</comment>
<evidence type="ECO:0000256" key="4">
    <source>
        <dbReference type="ARBA" id="ARBA00013650"/>
    </source>
</evidence>
<evidence type="ECO:0000256" key="7">
    <source>
        <dbReference type="ARBA" id="ARBA00022792"/>
    </source>
</evidence>
<dbReference type="CDD" id="cd06530">
    <property type="entry name" value="S26_SPase_I"/>
    <property type="match status" value="1"/>
</dbReference>
<protein>
    <recommendedName>
        <fullName evidence="4">Mitochondrial inner membrane protease subunit 2</fullName>
    </recommendedName>
</protein>
<dbReference type="Gene3D" id="2.10.109.10">
    <property type="entry name" value="Umud Fragment, subunit A"/>
    <property type="match status" value="1"/>
</dbReference>
<keyword evidence="9" id="KW-1133">Transmembrane helix</keyword>
<dbReference type="InterPro" id="IPR000223">
    <property type="entry name" value="Pept_S26A_signal_pept_1"/>
</dbReference>
<dbReference type="GO" id="GO:0042720">
    <property type="term" value="C:mitochondrial inner membrane peptidase complex"/>
    <property type="evidence" value="ECO:0007669"/>
    <property type="project" value="InterPro"/>
</dbReference>
<reference evidence="14" key="1">
    <citation type="submission" date="2021-06" db="EMBL/GenBank/DDBJ databases">
        <title>Parelaphostrongylus tenuis whole genome reference sequence.</title>
        <authorList>
            <person name="Garwood T.J."/>
            <person name="Larsen P.A."/>
            <person name="Fountain-Jones N.M."/>
            <person name="Garbe J.R."/>
            <person name="Macchietto M.G."/>
            <person name="Kania S.A."/>
            <person name="Gerhold R.W."/>
            <person name="Richards J.E."/>
            <person name="Wolf T.M."/>
        </authorList>
    </citation>
    <scope>NUCLEOTIDE SEQUENCE</scope>
    <source>
        <strain evidence="14">MNPRO001-30</strain>
        <tissue evidence="14">Meninges</tissue>
    </source>
</reference>
<dbReference type="InterPro" id="IPR036286">
    <property type="entry name" value="LexA/Signal_pep-like_sf"/>
</dbReference>
<evidence type="ECO:0000313" key="15">
    <source>
        <dbReference type="Proteomes" id="UP001196413"/>
    </source>
</evidence>
<keyword evidence="7" id="KW-0999">Mitochondrion inner membrane</keyword>
<dbReference type="Pfam" id="PF10502">
    <property type="entry name" value="Peptidase_S26"/>
    <property type="match status" value="1"/>
</dbReference>
<evidence type="ECO:0000256" key="2">
    <source>
        <dbReference type="ARBA" id="ARBA00007066"/>
    </source>
</evidence>
<keyword evidence="8" id="KW-0378">Hydrolase</keyword>
<comment type="subcellular location">
    <subcellularLocation>
        <location evidence="1">Mitochondrion inner membrane</location>
        <topology evidence="1">Single-pass membrane protein</topology>
    </subcellularLocation>
</comment>
<comment type="similarity">
    <text evidence="2">Belongs to the peptidase S26 family. IMP2 subfamily.</text>
</comment>
<keyword evidence="5" id="KW-0645">Protease</keyword>
<dbReference type="Proteomes" id="UP001196413">
    <property type="component" value="Unassembled WGS sequence"/>
</dbReference>
<dbReference type="AlphaFoldDB" id="A0AAD5MNC7"/>
<dbReference type="PRINTS" id="PR00727">
    <property type="entry name" value="LEADERPTASE"/>
</dbReference>
<evidence type="ECO:0000259" key="13">
    <source>
        <dbReference type="Pfam" id="PF10502"/>
    </source>
</evidence>
<feature type="active site" evidence="12">
    <location>
        <position position="137"/>
    </location>
</feature>
<dbReference type="InterPro" id="IPR037730">
    <property type="entry name" value="IMP2"/>
</dbReference>
<evidence type="ECO:0000256" key="10">
    <source>
        <dbReference type="ARBA" id="ARBA00023128"/>
    </source>
</evidence>
<evidence type="ECO:0000256" key="3">
    <source>
        <dbReference type="ARBA" id="ARBA00011805"/>
    </source>
</evidence>
<dbReference type="GO" id="GO:0006627">
    <property type="term" value="P:protein processing involved in protein targeting to mitochondrion"/>
    <property type="evidence" value="ECO:0007669"/>
    <property type="project" value="InterPro"/>
</dbReference>
<evidence type="ECO:0000256" key="12">
    <source>
        <dbReference type="PIRSR" id="PIRSR600223-1"/>
    </source>
</evidence>
<name>A0AAD5MNC7_PARTN</name>
<comment type="subunit">
    <text evidence="3">Heterodimer of 2 subunits, IMMPL1 and IMMPL2.</text>
</comment>
<dbReference type="GO" id="GO:0006465">
    <property type="term" value="P:signal peptide processing"/>
    <property type="evidence" value="ECO:0007669"/>
    <property type="project" value="InterPro"/>
</dbReference>
<evidence type="ECO:0000313" key="14">
    <source>
        <dbReference type="EMBL" id="KAJ1361725.1"/>
    </source>
</evidence>
<sequence length="207" mass="23110">MTSYPRKLSDMQNSELQSGVEPAFHPFGGHVLAVALPELLRRYNSFCGISSDEISSSMLRFLARVGSSICVTVTAVDVVGHPAVVTGSSMSPTLDGSDARWWHRDMVWLTPRRIRSPHVGDIITFVSPREPDKIHIKRVAALEGDVVKPKHRNELMLVPKGCCWMESDNPENAYDSNVYGPVSIGLMKNRATHIIWPPHRWKHLSSS</sequence>
<dbReference type="GO" id="GO:0004252">
    <property type="term" value="F:serine-type endopeptidase activity"/>
    <property type="evidence" value="ECO:0007669"/>
    <property type="project" value="InterPro"/>
</dbReference>
<dbReference type="InterPro" id="IPR019533">
    <property type="entry name" value="Peptidase_S26"/>
</dbReference>
<dbReference type="SUPFAM" id="SSF51306">
    <property type="entry name" value="LexA/Signal peptidase"/>
    <property type="match status" value="1"/>
</dbReference>
<evidence type="ECO:0000256" key="1">
    <source>
        <dbReference type="ARBA" id="ARBA00004434"/>
    </source>
</evidence>
<evidence type="ECO:0000256" key="6">
    <source>
        <dbReference type="ARBA" id="ARBA00022692"/>
    </source>
</evidence>
<organism evidence="14 15">
    <name type="scientific">Parelaphostrongylus tenuis</name>
    <name type="common">Meningeal worm</name>
    <dbReference type="NCBI Taxonomy" id="148309"/>
    <lineage>
        <taxon>Eukaryota</taxon>
        <taxon>Metazoa</taxon>
        <taxon>Ecdysozoa</taxon>
        <taxon>Nematoda</taxon>
        <taxon>Chromadorea</taxon>
        <taxon>Rhabditida</taxon>
        <taxon>Rhabditina</taxon>
        <taxon>Rhabditomorpha</taxon>
        <taxon>Strongyloidea</taxon>
        <taxon>Metastrongylidae</taxon>
        <taxon>Parelaphostrongylus</taxon>
    </lineage>
</organism>